<comment type="caution">
    <text evidence="1">The sequence shown here is derived from an EMBL/GenBank/DDBJ whole genome shotgun (WGS) entry which is preliminary data.</text>
</comment>
<dbReference type="OrthoDB" id="9789552at2"/>
<reference evidence="1 2" key="1">
    <citation type="submission" date="2019-05" db="EMBL/GenBank/DDBJ databases">
        <title>The metagenome of a microbial culture collection derived from dairy environment covers the genomic content of the human microbiome.</title>
        <authorList>
            <person name="Roder T."/>
            <person name="Wuthrich D."/>
            <person name="Sattari Z."/>
            <person name="Von Ah U."/>
            <person name="Bar C."/>
            <person name="Ronchi F."/>
            <person name="Macpherson A.J."/>
            <person name="Ganal-Vonarburg S.C."/>
            <person name="Bruggmann R."/>
            <person name="Vergeres G."/>
        </authorList>
    </citation>
    <scope>NUCLEOTIDE SEQUENCE [LARGE SCALE GENOMIC DNA]</scope>
    <source>
        <strain evidence="1 2">FAM 24235</strain>
    </source>
</reference>
<proteinExistence type="predicted"/>
<dbReference type="Pfam" id="PF13552">
    <property type="entry name" value="DUF4127"/>
    <property type="match status" value="1"/>
</dbReference>
<organism evidence="1 2">
    <name type="scientific">Marinilactibacillus psychrotolerans</name>
    <dbReference type="NCBI Taxonomy" id="191770"/>
    <lineage>
        <taxon>Bacteria</taxon>
        <taxon>Bacillati</taxon>
        <taxon>Bacillota</taxon>
        <taxon>Bacilli</taxon>
        <taxon>Lactobacillales</taxon>
        <taxon>Carnobacteriaceae</taxon>
        <taxon>Marinilactibacillus</taxon>
    </lineage>
</organism>
<dbReference type="EMBL" id="VBTE01000069">
    <property type="protein sequence ID" value="TLQ04712.1"/>
    <property type="molecule type" value="Genomic_DNA"/>
</dbReference>
<accession>A0A5R9BXX0</accession>
<dbReference type="AlphaFoldDB" id="A0A5R9BXX0"/>
<protein>
    <submittedName>
        <fullName evidence="1">DUF4127 family protein</fullName>
    </submittedName>
</protein>
<gene>
    <name evidence="1" type="ORF">FEZ48_13405</name>
</gene>
<dbReference type="RefSeq" id="WP_138473162.1">
    <property type="nucleotide sequence ID" value="NZ_VBTE01000069.1"/>
</dbReference>
<evidence type="ECO:0000313" key="2">
    <source>
        <dbReference type="Proteomes" id="UP000307201"/>
    </source>
</evidence>
<dbReference type="Proteomes" id="UP000307201">
    <property type="component" value="Unassembled WGS sequence"/>
</dbReference>
<sequence length="509" mass="58503">MKIVYIPLDERPCNTDYPLNAAEVAKELTIVMPSKKIMGQKKQPGNINALREFVLEESRDADAAVLSAEMLFYGGLLPSRLHFLNESALEEYRMLIHEIKERNPDLTLYVSNLIMRTPSSSSSDEEPDYYGKYGAEIFQYGWLKDKKQREGISEEEEKRLTDLTFFIPKEYVEDYEKRRHFNVKVNLLNSSLVKEGLVECLVIPQDDAAEYGYTAMDQRKVLQSIRELDSGEIMIYPGADEVGFTLLARAYNEQKGNRPKVYPIYSSTWGPFIVPLYEDRPISETMKAHIMACGCELASSAEDADMILAYNTPGKKMQESWEQENNQDVTYSTFRHLPTFVRKIEKMIEKGFLVVIADSAYSNGGDGELIRLLDKKGLLEKITSYKAWNTNGNTLGSTLAAGVLALSNPSKNKLKNNLLLHIYEDFIYQSIVRMEVTQEELPDKGLNYFDLKGKKEEVRSLVKEKMQEERKKRLSHSFKKMDDASLSIDFPWNRMFEITCRIEKTETKE</sequence>
<evidence type="ECO:0000313" key="1">
    <source>
        <dbReference type="EMBL" id="TLQ04712.1"/>
    </source>
</evidence>
<name>A0A5R9BXX0_9LACT</name>
<dbReference type="InterPro" id="IPR025394">
    <property type="entry name" value="DUF4127"/>
</dbReference>